<protein>
    <submittedName>
        <fullName evidence="3">DUF2325 domain-containing protein</fullName>
    </submittedName>
</protein>
<feature type="compositionally biased region" description="Basic and acidic residues" evidence="2">
    <location>
        <begin position="1"/>
        <end position="11"/>
    </location>
</feature>
<organism evidence="3 4">
    <name type="scientific">Pendulispora brunnea</name>
    <dbReference type="NCBI Taxonomy" id="2905690"/>
    <lineage>
        <taxon>Bacteria</taxon>
        <taxon>Pseudomonadati</taxon>
        <taxon>Myxococcota</taxon>
        <taxon>Myxococcia</taxon>
        <taxon>Myxococcales</taxon>
        <taxon>Sorangiineae</taxon>
        <taxon>Pendulisporaceae</taxon>
        <taxon>Pendulispora</taxon>
    </lineage>
</organism>
<comment type="similarity">
    <text evidence="1">Belongs to the UPF0751 family.</text>
</comment>
<accession>A0ABZ2JYC5</accession>
<dbReference type="InterPro" id="IPR016772">
    <property type="entry name" value="UCP020408"/>
</dbReference>
<dbReference type="EMBL" id="CP089982">
    <property type="protein sequence ID" value="WXA91471.1"/>
    <property type="molecule type" value="Genomic_DNA"/>
</dbReference>
<proteinExistence type="inferred from homology"/>
<dbReference type="Proteomes" id="UP001379533">
    <property type="component" value="Chromosome"/>
</dbReference>
<name>A0ABZ2JYC5_9BACT</name>
<evidence type="ECO:0000256" key="2">
    <source>
        <dbReference type="SAM" id="MobiDB-lite"/>
    </source>
</evidence>
<keyword evidence="4" id="KW-1185">Reference proteome</keyword>
<evidence type="ECO:0000313" key="3">
    <source>
        <dbReference type="EMBL" id="WXA91471.1"/>
    </source>
</evidence>
<sequence length="119" mass="12493">MMSKSRGEVQRSRGCTTSGAPKGAVIVVGGSGGMSAHYRAIVEERGLELRHFEKRVPNGARRALGQVAAVIVMVSMVSHALRDQAKALVPDNAPVVYLRSPSVSALRSAVATLGERSPA</sequence>
<gene>
    <name evidence="3" type="ORF">LZC95_34065</name>
</gene>
<dbReference type="RefSeq" id="WP_394842091.1">
    <property type="nucleotide sequence ID" value="NZ_CP089982.1"/>
</dbReference>
<reference evidence="3 4" key="1">
    <citation type="submission" date="2021-12" db="EMBL/GenBank/DDBJ databases">
        <title>Discovery of the Pendulisporaceae a myxobacterial family with distinct sporulation behavior and unique specialized metabolism.</title>
        <authorList>
            <person name="Garcia R."/>
            <person name="Popoff A."/>
            <person name="Bader C.D."/>
            <person name="Loehr J."/>
            <person name="Walesch S."/>
            <person name="Walt C."/>
            <person name="Boldt J."/>
            <person name="Bunk B."/>
            <person name="Haeckl F.J.F.P.J."/>
            <person name="Gunesch A.P."/>
            <person name="Birkelbach J."/>
            <person name="Nuebel U."/>
            <person name="Pietschmann T."/>
            <person name="Bach T."/>
            <person name="Mueller R."/>
        </authorList>
    </citation>
    <scope>NUCLEOTIDE SEQUENCE [LARGE SCALE GENOMIC DNA]</scope>
    <source>
        <strain evidence="3 4">MSr12523</strain>
    </source>
</reference>
<feature type="region of interest" description="Disordered" evidence="2">
    <location>
        <begin position="1"/>
        <end position="21"/>
    </location>
</feature>
<evidence type="ECO:0000256" key="1">
    <source>
        <dbReference type="ARBA" id="ARBA00007189"/>
    </source>
</evidence>
<evidence type="ECO:0000313" key="4">
    <source>
        <dbReference type="Proteomes" id="UP001379533"/>
    </source>
</evidence>
<dbReference type="Pfam" id="PF10087">
    <property type="entry name" value="DUF2325"/>
    <property type="match status" value="1"/>
</dbReference>